<reference evidence="2 3" key="1">
    <citation type="journal article" date="2022" name="Nat. Plants">
        <title>Genomes of leafy and leafless Platanthera orchids illuminate the evolution of mycoheterotrophy.</title>
        <authorList>
            <person name="Li M.H."/>
            <person name="Liu K.W."/>
            <person name="Li Z."/>
            <person name="Lu H.C."/>
            <person name="Ye Q.L."/>
            <person name="Zhang D."/>
            <person name="Wang J.Y."/>
            <person name="Li Y.F."/>
            <person name="Zhong Z.M."/>
            <person name="Liu X."/>
            <person name="Yu X."/>
            <person name="Liu D.K."/>
            <person name="Tu X.D."/>
            <person name="Liu B."/>
            <person name="Hao Y."/>
            <person name="Liao X.Y."/>
            <person name="Jiang Y.T."/>
            <person name="Sun W.H."/>
            <person name="Chen J."/>
            <person name="Chen Y.Q."/>
            <person name="Ai Y."/>
            <person name="Zhai J.W."/>
            <person name="Wu S.S."/>
            <person name="Zhou Z."/>
            <person name="Hsiao Y.Y."/>
            <person name="Wu W.L."/>
            <person name="Chen Y.Y."/>
            <person name="Lin Y.F."/>
            <person name="Hsu J.L."/>
            <person name="Li C.Y."/>
            <person name="Wang Z.W."/>
            <person name="Zhao X."/>
            <person name="Zhong W.Y."/>
            <person name="Ma X.K."/>
            <person name="Ma L."/>
            <person name="Huang J."/>
            <person name="Chen G.Z."/>
            <person name="Huang M.Z."/>
            <person name="Huang L."/>
            <person name="Peng D.H."/>
            <person name="Luo Y.B."/>
            <person name="Zou S.Q."/>
            <person name="Chen S.P."/>
            <person name="Lan S."/>
            <person name="Tsai W.C."/>
            <person name="Van de Peer Y."/>
            <person name="Liu Z.J."/>
        </authorList>
    </citation>
    <scope>NUCLEOTIDE SEQUENCE [LARGE SCALE GENOMIC DNA]</scope>
    <source>
        <strain evidence="2">Lor287</strain>
    </source>
</reference>
<sequence>MSSKRASRFLRSSHTMEVRSHNAEDNDPPDSRAIPYDVLSVGLGDIGKIKMLEKGVNGKTTLPGLTDIVFSSAASSRLLASGYDGGAYVWDMRLGNLPCLRFSTRWGYLNNIETDAEEQVLFGAAATGEILAWDIRGGSRISPRGDFKMAFDGGIQSIRRDPSCPRQLAFHVDGGGLGVFDLHSETITQLHYPTFNSDEKLIRPDDYKRRPTWMPKNSGSHTMEVISHNDEDNDPPDSRAIPYDALSVGLGDIGKIKITKAQKGASDQLAFIREEIFSKANASAGDASAGDVSASKSTKIRAHTQSMGALFHITSDIFRNYGYPSQSAWVEEK</sequence>
<accession>A0AAP0C4A0</accession>
<organism evidence="2 3">
    <name type="scientific">Platanthera zijinensis</name>
    <dbReference type="NCBI Taxonomy" id="2320716"/>
    <lineage>
        <taxon>Eukaryota</taxon>
        <taxon>Viridiplantae</taxon>
        <taxon>Streptophyta</taxon>
        <taxon>Embryophyta</taxon>
        <taxon>Tracheophyta</taxon>
        <taxon>Spermatophyta</taxon>
        <taxon>Magnoliopsida</taxon>
        <taxon>Liliopsida</taxon>
        <taxon>Asparagales</taxon>
        <taxon>Orchidaceae</taxon>
        <taxon>Orchidoideae</taxon>
        <taxon>Orchideae</taxon>
        <taxon>Orchidinae</taxon>
        <taxon>Platanthera</taxon>
    </lineage>
</organism>
<keyword evidence="3" id="KW-1185">Reference proteome</keyword>
<evidence type="ECO:0000313" key="3">
    <source>
        <dbReference type="Proteomes" id="UP001418222"/>
    </source>
</evidence>
<feature type="compositionally biased region" description="Basic and acidic residues" evidence="1">
    <location>
        <begin position="14"/>
        <end position="24"/>
    </location>
</feature>
<name>A0AAP0C4A0_9ASPA</name>
<dbReference type="Proteomes" id="UP001418222">
    <property type="component" value="Unassembled WGS sequence"/>
</dbReference>
<dbReference type="EMBL" id="JBBWWQ010000001">
    <property type="protein sequence ID" value="KAK8957325.1"/>
    <property type="molecule type" value="Genomic_DNA"/>
</dbReference>
<dbReference type="SUPFAM" id="SSF101898">
    <property type="entry name" value="NHL repeat"/>
    <property type="match status" value="1"/>
</dbReference>
<feature type="region of interest" description="Disordered" evidence="1">
    <location>
        <begin position="1"/>
        <end position="31"/>
    </location>
</feature>
<dbReference type="Gene3D" id="2.130.10.10">
    <property type="entry name" value="YVTN repeat-like/Quinoprotein amine dehydrogenase"/>
    <property type="match status" value="1"/>
</dbReference>
<gene>
    <name evidence="2" type="ORF">KSP39_PZI000078</name>
</gene>
<dbReference type="InterPro" id="IPR015943">
    <property type="entry name" value="WD40/YVTN_repeat-like_dom_sf"/>
</dbReference>
<proteinExistence type="predicted"/>
<comment type="caution">
    <text evidence="2">The sequence shown here is derived from an EMBL/GenBank/DDBJ whole genome shotgun (WGS) entry which is preliminary data.</text>
</comment>
<evidence type="ECO:0000256" key="1">
    <source>
        <dbReference type="SAM" id="MobiDB-lite"/>
    </source>
</evidence>
<evidence type="ECO:0000313" key="2">
    <source>
        <dbReference type="EMBL" id="KAK8957325.1"/>
    </source>
</evidence>
<protein>
    <submittedName>
        <fullName evidence="2">Uncharacterized protein</fullName>
    </submittedName>
</protein>
<dbReference type="AlphaFoldDB" id="A0AAP0C4A0"/>